<name>A0A059XR16_9BACT</name>
<keyword evidence="6" id="KW-0560">Oxidoreductase</keyword>
<dbReference type="PIRSF" id="PIRSF000294">
    <property type="entry name" value="Cytochrome-c_peroxidase"/>
    <property type="match status" value="1"/>
</dbReference>
<dbReference type="Pfam" id="PF03150">
    <property type="entry name" value="CCP_MauG"/>
    <property type="match status" value="1"/>
</dbReference>
<dbReference type="KEGG" id="lfp:Y981_10690"/>
<dbReference type="InterPro" id="IPR026259">
    <property type="entry name" value="MauG/Cytc_peroxidase"/>
</dbReference>
<dbReference type="InterPro" id="IPR036909">
    <property type="entry name" value="Cyt_c-like_dom_sf"/>
</dbReference>
<dbReference type="GO" id="GO:0020037">
    <property type="term" value="F:heme binding"/>
    <property type="evidence" value="ECO:0007669"/>
    <property type="project" value="InterPro"/>
</dbReference>
<feature type="binding site" description="axial binding residue" evidence="9">
    <location>
        <position position="219"/>
    </location>
    <ligand>
        <name>heme c</name>
        <dbReference type="ChEBI" id="CHEBI:61717"/>
        <label>2</label>
    </ligand>
    <ligandPart>
        <name>Fe</name>
        <dbReference type="ChEBI" id="CHEBI:18248"/>
    </ligandPart>
</feature>
<dbReference type="InterPro" id="IPR009056">
    <property type="entry name" value="Cyt_c-like_dom"/>
</dbReference>
<feature type="signal peptide" evidence="10">
    <location>
        <begin position="1"/>
        <end position="27"/>
    </location>
</feature>
<evidence type="ECO:0000256" key="7">
    <source>
        <dbReference type="ARBA" id="ARBA00023004"/>
    </source>
</evidence>
<feature type="domain" description="Cytochrome c" evidence="11">
    <location>
        <begin position="200"/>
        <end position="325"/>
    </location>
</feature>
<dbReference type="AlphaFoldDB" id="A0A059XR16"/>
<evidence type="ECO:0000259" key="11">
    <source>
        <dbReference type="PROSITE" id="PS51007"/>
    </source>
</evidence>
<dbReference type="Proteomes" id="UP000027059">
    <property type="component" value="Chromosome"/>
</dbReference>
<sequence length="338" mass="37448">MKRWPPRRWLFFSLAAVFFLHPPLSEAASLVPLPPAPPVPSNNLMTKDKIALGKKLFFDPRLSVNGSISCAFCHVPTAGYADPKPVSLGVGGKRGGRNAPPVLNAAYFPLQFWDGRAGSLEEQALGPLTNPVEMANPNYRSIVLRLRRIREYRIWFLRVYGSPVNIDHVAQALSAFERTLVTPDSPYDRYLMGDKNALTASQKRGLALFRGKARCVICHNGALLSDFGYHNLGVPQTGPLRIDVGRYAVTHDVSDKGKFRTPTLRNVALTAPYMHDGSLRTLQDVVEFYDRGGGKSPFVKDALVVPLHLTSSEKKDLVQFLKSLTGETKAEMSYRASR</sequence>
<feature type="binding site" description="covalent" evidence="8">
    <location>
        <position position="73"/>
    </location>
    <ligand>
        <name>heme c</name>
        <dbReference type="ChEBI" id="CHEBI:61717"/>
        <label>1</label>
    </ligand>
</feature>
<dbReference type="PANTHER" id="PTHR30600">
    <property type="entry name" value="CYTOCHROME C PEROXIDASE-RELATED"/>
    <property type="match status" value="1"/>
</dbReference>
<evidence type="ECO:0000256" key="8">
    <source>
        <dbReference type="PIRSR" id="PIRSR000294-1"/>
    </source>
</evidence>
<gene>
    <name evidence="12" type="ORF">Y981_10690</name>
</gene>
<feature type="binding site" description="axial binding residue" evidence="9">
    <location>
        <position position="74"/>
    </location>
    <ligand>
        <name>heme c</name>
        <dbReference type="ChEBI" id="CHEBI:61717"/>
        <label>1</label>
    </ligand>
    <ligandPart>
        <name>Fe</name>
        <dbReference type="ChEBI" id="CHEBI:18248"/>
    </ligandPart>
</feature>
<feature type="binding site" description="covalent" evidence="8">
    <location>
        <position position="215"/>
    </location>
    <ligand>
        <name>heme c</name>
        <dbReference type="ChEBI" id="CHEBI:61717"/>
        <label>2</label>
    </ligand>
</feature>
<organism evidence="12 13">
    <name type="scientific">Leptospirillum ferriphilum YSK</name>
    <dbReference type="NCBI Taxonomy" id="1441628"/>
    <lineage>
        <taxon>Bacteria</taxon>
        <taxon>Pseudomonadati</taxon>
        <taxon>Nitrospirota</taxon>
        <taxon>Nitrospiria</taxon>
        <taxon>Nitrospirales</taxon>
        <taxon>Nitrospiraceae</taxon>
        <taxon>Leptospirillum</taxon>
    </lineage>
</organism>
<evidence type="ECO:0000256" key="3">
    <source>
        <dbReference type="ARBA" id="ARBA00022723"/>
    </source>
</evidence>
<keyword evidence="5" id="KW-0574">Periplasm</keyword>
<comment type="PTM">
    <text evidence="8">Binds 2 heme groups per subunit.</text>
</comment>
<feature type="binding site" description="covalent" evidence="8">
    <location>
        <position position="218"/>
    </location>
    <ligand>
        <name>heme c</name>
        <dbReference type="ChEBI" id="CHEBI:61717"/>
        <label>2</label>
    </ligand>
</feature>
<keyword evidence="12" id="KW-0575">Peroxidase</keyword>
<feature type="binding site" description="covalent" evidence="8">
    <location>
        <position position="70"/>
    </location>
    <ligand>
        <name>heme c</name>
        <dbReference type="ChEBI" id="CHEBI:61717"/>
        <label>1</label>
    </ligand>
</feature>
<keyword evidence="7 9" id="KW-0408">Iron</keyword>
<keyword evidence="4 10" id="KW-0732">Signal</keyword>
<comment type="cofactor">
    <cofactor evidence="8">
        <name>heme</name>
        <dbReference type="ChEBI" id="CHEBI:30413"/>
    </cofactor>
    <text evidence="8">Binds 2 heme groups.</text>
</comment>
<reference evidence="12 13" key="2">
    <citation type="journal article" date="2015" name="Biomed. Res. Int.">
        <title>Effects of Arsenite Resistance on the Growth and Functional Gene Expression of Leptospirillum ferriphilum and Acidithiobacillus thiooxidans in Pure Culture and Coculture.</title>
        <authorList>
            <person name="Jiang H."/>
            <person name="Liang Y."/>
            <person name="Yin H."/>
            <person name="Xiao Y."/>
            <person name="Guo X."/>
            <person name="Xu Y."/>
            <person name="Hu Q."/>
            <person name="Liu H."/>
            <person name="Liu X."/>
        </authorList>
    </citation>
    <scope>NUCLEOTIDE SEQUENCE [LARGE SCALE GENOMIC DNA]</scope>
    <source>
        <strain evidence="12 13">YSK</strain>
    </source>
</reference>
<dbReference type="HOGENOM" id="CLU_034652_3_1_0"/>
<protein>
    <submittedName>
        <fullName evidence="12">Cytochrome C peroxidase</fullName>
    </submittedName>
</protein>
<dbReference type="PROSITE" id="PS51007">
    <property type="entry name" value="CYTC"/>
    <property type="match status" value="1"/>
</dbReference>
<evidence type="ECO:0000256" key="10">
    <source>
        <dbReference type="SAM" id="SignalP"/>
    </source>
</evidence>
<feature type="chain" id="PRO_5001581578" evidence="10">
    <location>
        <begin position="28"/>
        <end position="338"/>
    </location>
</feature>
<dbReference type="GO" id="GO:0046872">
    <property type="term" value="F:metal ion binding"/>
    <property type="evidence" value="ECO:0007669"/>
    <property type="project" value="UniProtKB-KW"/>
</dbReference>
<accession>A0A059XR16</accession>
<dbReference type="GO" id="GO:0004130">
    <property type="term" value="F:cytochrome-c peroxidase activity"/>
    <property type="evidence" value="ECO:0007669"/>
    <property type="project" value="TreeGrafter"/>
</dbReference>
<evidence type="ECO:0000313" key="13">
    <source>
        <dbReference type="Proteomes" id="UP000027059"/>
    </source>
</evidence>
<dbReference type="InterPro" id="IPR004852">
    <property type="entry name" value="Di-haem_cyt_c_peroxidsae"/>
</dbReference>
<evidence type="ECO:0000256" key="5">
    <source>
        <dbReference type="ARBA" id="ARBA00022764"/>
    </source>
</evidence>
<keyword evidence="13" id="KW-1185">Reference proteome</keyword>
<evidence type="ECO:0000256" key="4">
    <source>
        <dbReference type="ARBA" id="ARBA00022729"/>
    </source>
</evidence>
<dbReference type="GO" id="GO:0009055">
    <property type="term" value="F:electron transfer activity"/>
    <property type="evidence" value="ECO:0007669"/>
    <property type="project" value="InterPro"/>
</dbReference>
<dbReference type="InterPro" id="IPR051395">
    <property type="entry name" value="Cytochrome_c_Peroxidase/MauG"/>
</dbReference>
<dbReference type="OrthoDB" id="9805202at2"/>
<evidence type="ECO:0000313" key="12">
    <source>
        <dbReference type="EMBL" id="AIA31039.1"/>
    </source>
</evidence>
<dbReference type="EMBL" id="CP007243">
    <property type="protein sequence ID" value="AIA31039.1"/>
    <property type="molecule type" value="Genomic_DNA"/>
</dbReference>
<evidence type="ECO:0000256" key="2">
    <source>
        <dbReference type="ARBA" id="ARBA00022617"/>
    </source>
</evidence>
<comment type="subcellular location">
    <subcellularLocation>
        <location evidence="1">Periplasm</location>
    </subcellularLocation>
</comment>
<dbReference type="GO" id="GO:0042597">
    <property type="term" value="C:periplasmic space"/>
    <property type="evidence" value="ECO:0007669"/>
    <property type="project" value="UniProtKB-SubCell"/>
</dbReference>
<proteinExistence type="predicted"/>
<dbReference type="SUPFAM" id="SSF46626">
    <property type="entry name" value="Cytochrome c"/>
    <property type="match status" value="2"/>
</dbReference>
<evidence type="ECO:0000256" key="6">
    <source>
        <dbReference type="ARBA" id="ARBA00023002"/>
    </source>
</evidence>
<dbReference type="RefSeq" id="WP_023524829.1">
    <property type="nucleotide sequence ID" value="NZ_CP007243.1"/>
</dbReference>
<dbReference type="Gene3D" id="1.10.760.10">
    <property type="entry name" value="Cytochrome c-like domain"/>
    <property type="match status" value="2"/>
</dbReference>
<evidence type="ECO:0000256" key="9">
    <source>
        <dbReference type="PIRSR" id="PIRSR000294-2"/>
    </source>
</evidence>
<keyword evidence="2 8" id="KW-0349">Heme</keyword>
<evidence type="ECO:0000256" key="1">
    <source>
        <dbReference type="ARBA" id="ARBA00004418"/>
    </source>
</evidence>
<reference evidence="13" key="1">
    <citation type="submission" date="2014-02" db="EMBL/GenBank/DDBJ databases">
        <title>Complete genome sequence and comparative genomic analysis of the nitrogen-fixing bacterium Leptospirillum ferriphilum YSK.</title>
        <authorList>
            <person name="Guo X."/>
            <person name="Yin H."/>
            <person name="Liang Y."/>
            <person name="Hu Q."/>
            <person name="Ma L."/>
            <person name="Xiao Y."/>
            <person name="Zhang X."/>
            <person name="Qiu G."/>
            <person name="Liu X."/>
        </authorList>
    </citation>
    <scope>NUCLEOTIDE SEQUENCE [LARGE SCALE GENOMIC DNA]</scope>
    <source>
        <strain evidence="13">YSK</strain>
    </source>
</reference>
<keyword evidence="3 9" id="KW-0479">Metal-binding</keyword>